<evidence type="ECO:0000313" key="1">
    <source>
        <dbReference type="EMBL" id="EGK70637.1"/>
    </source>
</evidence>
<protein>
    <submittedName>
        <fullName evidence="1">Uncharacterized protein</fullName>
    </submittedName>
</protein>
<name>F5RFM3_METUF</name>
<organism evidence="1 2">
    <name type="scientific">Methyloversatilis universalis (strain ATCC BAA-1314 / DSM 25237 / JCM 13912 / CCUG 52030 / FAM5)</name>
    <dbReference type="NCBI Taxonomy" id="1000565"/>
    <lineage>
        <taxon>Bacteria</taxon>
        <taxon>Pseudomonadati</taxon>
        <taxon>Pseudomonadota</taxon>
        <taxon>Betaproteobacteria</taxon>
        <taxon>Nitrosomonadales</taxon>
        <taxon>Sterolibacteriaceae</taxon>
        <taxon>Methyloversatilis</taxon>
    </lineage>
</organism>
<dbReference type="Proteomes" id="UP000005019">
    <property type="component" value="Unassembled WGS sequence"/>
</dbReference>
<reference evidence="1 2" key="1">
    <citation type="journal article" date="2011" name="J. Bacteriol.">
        <title>Genome sequence of Methyloversatilis universalis FAM5T, a methylotrophic representative of the order Rhodocyclales.</title>
        <authorList>
            <person name="Kittichotirat W."/>
            <person name="Good N.M."/>
            <person name="Hall R."/>
            <person name="Bringel F."/>
            <person name="Lajus A."/>
            <person name="Medigue C."/>
            <person name="Smalley N.E."/>
            <person name="Beck D."/>
            <person name="Bumgarner R."/>
            <person name="Vuilleumier S."/>
            <person name="Kalyuzhnaya M.G."/>
        </authorList>
    </citation>
    <scope>NUCLEOTIDE SEQUENCE [LARGE SCALE GENOMIC DNA]</scope>
    <source>
        <strain evidence="2">ATCC BAA-1314 / JCM 13912 / FAM5</strain>
    </source>
</reference>
<accession>F5RFM3</accession>
<evidence type="ECO:0000313" key="2">
    <source>
        <dbReference type="Proteomes" id="UP000005019"/>
    </source>
</evidence>
<keyword evidence="2" id="KW-1185">Reference proteome</keyword>
<dbReference type="eggNOG" id="ENOG502ZDVM">
    <property type="taxonomic scope" value="Bacteria"/>
</dbReference>
<proteinExistence type="predicted"/>
<gene>
    <name evidence="1" type="ORF">METUNv1_03106</name>
</gene>
<comment type="caution">
    <text evidence="1">The sequence shown here is derived from an EMBL/GenBank/DDBJ whole genome shotgun (WGS) entry which is preliminary data.</text>
</comment>
<dbReference type="AlphaFoldDB" id="F5RFM3"/>
<dbReference type="EMBL" id="AFHG01000054">
    <property type="protein sequence ID" value="EGK70637.1"/>
    <property type="molecule type" value="Genomic_DNA"/>
</dbReference>
<sequence length="256" mass="28901">MSRHAGLPAHKAKSYRQRRESISSLALTSQGRSWLGVWAHRSHRDRGVQDMSISFSPAQLERFRREAKKLSRESSITHSEALDRIAIRRGFKNWSLLVKYSEALSAISRTEPPSASRNARQRYYLHGDVVEGEPRQCYCARCDALVDLSHFQPGNGHEDGKDGDRFLSSLARWNTLAPSKKGSRYRPADAENVLQHAAEAARAALEAARSPFHKWLERQRDRNDEVGDLACDVFGVSSRNGKNRTLCLVVPAQHND</sequence>